<organism evidence="1 2">
    <name type="scientific">Flavobacterium pokkalii</name>
    <dbReference type="NCBI Taxonomy" id="1940408"/>
    <lineage>
        <taxon>Bacteria</taxon>
        <taxon>Pseudomonadati</taxon>
        <taxon>Bacteroidota</taxon>
        <taxon>Flavobacteriia</taxon>
        <taxon>Flavobacteriales</taxon>
        <taxon>Flavobacteriaceae</taxon>
        <taxon>Flavobacterium</taxon>
    </lineage>
</organism>
<reference evidence="1 2" key="1">
    <citation type="journal article" date="2020" name="Microbiol. Res.">
        <title>Flavobacterium pokkalii sp. nov., a novel plant growth promoting native rhizobacteria isolated from pokkali rice grown in coastal saline affected agricultural regions of southern India, Kerala.</title>
        <authorList>
            <person name="Menon R.R."/>
            <person name="Kumari S."/>
            <person name="Viver T."/>
            <person name="Rameshkumar N."/>
        </authorList>
    </citation>
    <scope>NUCLEOTIDE SEQUENCE [LARGE SCALE GENOMIC DNA]</scope>
    <source>
        <strain evidence="1 2">L1I52</strain>
    </source>
</reference>
<sequence length="158" mass="18923">MKINIIILILLFQIISQSEVVGKYKRFGGDITLNSDYTYEYNYYFDTYSGWSKGNWKMKNDTIYLYPILIYDTLRIPGKKDSLILSSTKKPNLIVAKNLNEIYWPESSGEQTGNIFKKLFYKKGKLFQIDKNGKLKIKKERKPYYRVEEYYNPWFEKK</sequence>
<accession>A0ABR7UTF9</accession>
<proteinExistence type="predicted"/>
<gene>
    <name evidence="1" type="ORF">B6A10_13520</name>
</gene>
<evidence type="ECO:0000313" key="2">
    <source>
        <dbReference type="Proteomes" id="UP000661715"/>
    </source>
</evidence>
<dbReference type="EMBL" id="NASZ01000023">
    <property type="protein sequence ID" value="MBD0726194.1"/>
    <property type="molecule type" value="Genomic_DNA"/>
</dbReference>
<keyword evidence="2" id="KW-1185">Reference proteome</keyword>
<protein>
    <recommendedName>
        <fullName evidence="3">DKNYY family protein</fullName>
    </recommendedName>
</protein>
<name>A0ABR7UTF9_9FLAO</name>
<evidence type="ECO:0008006" key="3">
    <source>
        <dbReference type="Google" id="ProtNLM"/>
    </source>
</evidence>
<evidence type="ECO:0000313" key="1">
    <source>
        <dbReference type="EMBL" id="MBD0726194.1"/>
    </source>
</evidence>
<dbReference type="RefSeq" id="WP_188221282.1">
    <property type="nucleotide sequence ID" value="NZ_NASZ01000023.1"/>
</dbReference>
<dbReference type="Proteomes" id="UP000661715">
    <property type="component" value="Unassembled WGS sequence"/>
</dbReference>
<comment type="caution">
    <text evidence="1">The sequence shown here is derived from an EMBL/GenBank/DDBJ whole genome shotgun (WGS) entry which is preliminary data.</text>
</comment>